<dbReference type="SUPFAM" id="SSF51604">
    <property type="entry name" value="Enolase C-terminal domain-like"/>
    <property type="match status" value="1"/>
</dbReference>
<feature type="domain" description="Mandelate racemase/muconate lactonizing enzyme C-terminal" evidence="2">
    <location>
        <begin position="155"/>
        <end position="265"/>
    </location>
</feature>
<name>A0A1G7S5S9_9HYPH</name>
<dbReference type="PANTHER" id="PTHR48080">
    <property type="entry name" value="D-GALACTONATE DEHYDRATASE-RELATED"/>
    <property type="match status" value="1"/>
</dbReference>
<dbReference type="SFLD" id="SFLDG00179">
    <property type="entry name" value="mandelate_racemase"/>
    <property type="match status" value="1"/>
</dbReference>
<accession>A0A1G7S5S9</accession>
<dbReference type="PANTHER" id="PTHR48080:SF2">
    <property type="entry name" value="D-GALACTONATE DEHYDRATASE"/>
    <property type="match status" value="1"/>
</dbReference>
<dbReference type="OrthoDB" id="9802699at2"/>
<dbReference type="SFLD" id="SFLDS00001">
    <property type="entry name" value="Enolase"/>
    <property type="match status" value="1"/>
</dbReference>
<dbReference type="InterPro" id="IPR034593">
    <property type="entry name" value="DgoD-like"/>
</dbReference>
<dbReference type="InterPro" id="IPR029065">
    <property type="entry name" value="Enolase_C-like"/>
</dbReference>
<dbReference type="SUPFAM" id="SSF54826">
    <property type="entry name" value="Enolase N-terminal domain-like"/>
    <property type="match status" value="1"/>
</dbReference>
<dbReference type="Gene3D" id="3.30.390.10">
    <property type="entry name" value="Enolase-like, N-terminal domain"/>
    <property type="match status" value="1"/>
</dbReference>
<dbReference type="SMART" id="SM00922">
    <property type="entry name" value="MR_MLE"/>
    <property type="match status" value="1"/>
</dbReference>
<sequence length="403" mass="44101">MKITSVETLRLGQFGNVVWVLIKTDEGITGLGETFLGAAAVEAYIHETVAPKLVGRDPLQIEAINRDLLGYLGWRGAGVETRGNSAVDIALWDIFGKALGVPVSVALGGKSRDTIRTYNTCAGYAYIRDSRAQSVDNWGLNAKPVGPYEDLDAFLNRADELALSLLDEGITGMKIWPFDIAAERTHGLDITAEELKTALEPFEKIRKAVGDKMDIMVEFHSLWRLPAAQRIARALKSYDTYWHEDAVRMDSLETLKAYAPHTNAMICASETLAYPHAFRDYLATGVAGVAMLDLSWCGGISEARKIAGMAEAHQIPVAPHDCTGPVVFMASCQFSLHARNALIQESVRALYTGWYTEVVTALPIVKNGQISLPDTPGLGIELLPELFERDDAVHRRSNADGEL</sequence>
<dbReference type="Proteomes" id="UP000199495">
    <property type="component" value="Unassembled WGS sequence"/>
</dbReference>
<dbReference type="InterPro" id="IPR029017">
    <property type="entry name" value="Enolase-like_N"/>
</dbReference>
<evidence type="ECO:0000313" key="4">
    <source>
        <dbReference type="Proteomes" id="UP000199495"/>
    </source>
</evidence>
<evidence type="ECO:0000313" key="3">
    <source>
        <dbReference type="EMBL" id="SDG18353.1"/>
    </source>
</evidence>
<dbReference type="InterPro" id="IPR013341">
    <property type="entry name" value="Mandelate_racemase_N_dom"/>
</dbReference>
<evidence type="ECO:0000256" key="1">
    <source>
        <dbReference type="ARBA" id="ARBA00023239"/>
    </source>
</evidence>
<dbReference type="EMBL" id="FNCS01000001">
    <property type="protein sequence ID" value="SDG18353.1"/>
    <property type="molecule type" value="Genomic_DNA"/>
</dbReference>
<gene>
    <name evidence="3" type="ORF">SAMN04487974_101320</name>
</gene>
<dbReference type="InterPro" id="IPR013342">
    <property type="entry name" value="Mandelate_racemase_C"/>
</dbReference>
<dbReference type="Pfam" id="PF13378">
    <property type="entry name" value="MR_MLE_C"/>
    <property type="match status" value="1"/>
</dbReference>
<evidence type="ECO:0000259" key="2">
    <source>
        <dbReference type="SMART" id="SM00922"/>
    </source>
</evidence>
<proteinExistence type="predicted"/>
<dbReference type="InterPro" id="IPR036849">
    <property type="entry name" value="Enolase-like_C_sf"/>
</dbReference>
<dbReference type="CDD" id="cd03316">
    <property type="entry name" value="MR_like"/>
    <property type="match status" value="1"/>
</dbReference>
<reference evidence="3 4" key="1">
    <citation type="submission" date="2016-10" db="EMBL/GenBank/DDBJ databases">
        <authorList>
            <person name="de Groot N.N."/>
        </authorList>
    </citation>
    <scope>NUCLEOTIDE SEQUENCE [LARGE SCALE GENOMIC DNA]</scope>
    <source>
        <strain evidence="3 4">CGMCC 1.10267</strain>
    </source>
</reference>
<keyword evidence="4" id="KW-1185">Reference proteome</keyword>
<keyword evidence="1" id="KW-0456">Lyase</keyword>
<dbReference type="Pfam" id="PF02746">
    <property type="entry name" value="MR_MLE_N"/>
    <property type="match status" value="1"/>
</dbReference>
<dbReference type="RefSeq" id="WP_090590297.1">
    <property type="nucleotide sequence ID" value="NZ_FNCS01000001.1"/>
</dbReference>
<dbReference type="STRING" id="440168.SAMN04487974_101320"/>
<organism evidence="3 4">
    <name type="scientific">Pelagibacterium luteolum</name>
    <dbReference type="NCBI Taxonomy" id="440168"/>
    <lineage>
        <taxon>Bacteria</taxon>
        <taxon>Pseudomonadati</taxon>
        <taxon>Pseudomonadota</taxon>
        <taxon>Alphaproteobacteria</taxon>
        <taxon>Hyphomicrobiales</taxon>
        <taxon>Devosiaceae</taxon>
        <taxon>Pelagibacterium</taxon>
    </lineage>
</organism>
<dbReference type="AlphaFoldDB" id="A0A1G7S5S9"/>
<protein>
    <submittedName>
        <fullName evidence="3">L-alanine-DL-glutamate epimerase</fullName>
    </submittedName>
</protein>
<dbReference type="Gene3D" id="3.20.20.120">
    <property type="entry name" value="Enolase-like C-terminal domain"/>
    <property type="match status" value="1"/>
</dbReference>
<dbReference type="GO" id="GO:0016829">
    <property type="term" value="F:lyase activity"/>
    <property type="evidence" value="ECO:0007669"/>
    <property type="project" value="UniProtKB-KW"/>
</dbReference>